<evidence type="ECO:0000313" key="5">
    <source>
        <dbReference type="Proteomes" id="UP000233435"/>
    </source>
</evidence>
<dbReference type="InterPro" id="IPR036942">
    <property type="entry name" value="Beta-barrel_TonB_sf"/>
</dbReference>
<evidence type="ECO:0000256" key="1">
    <source>
        <dbReference type="ARBA" id="ARBA00004442"/>
    </source>
</evidence>
<dbReference type="EMBL" id="PJEO01000027">
    <property type="protein sequence ID" value="PKQ45382.1"/>
    <property type="molecule type" value="Genomic_DNA"/>
</dbReference>
<evidence type="ECO:0000256" key="3">
    <source>
        <dbReference type="ARBA" id="ARBA00023237"/>
    </source>
</evidence>
<sequence length="184" mass="21075">MVSRRTIDDKFFAINAGRTNHNGIEVDLDYTFFETDKIKLISVISATKNDFKFKEFVDFDYDYSGNDLTGVPSEVINFGLDIIVDRGLYGNINFQEVARIPANDANTTFSDNYELLYSKIGFKNNFGKYLSYDLFFGMNNMLNTKYASQLQINARGFGSTAPRYFYPGLPFNVYVGININYNVF</sequence>
<dbReference type="OrthoDB" id="9782587at2"/>
<dbReference type="Gene3D" id="2.40.170.20">
    <property type="entry name" value="TonB-dependent receptor, beta-barrel domain"/>
    <property type="match status" value="1"/>
</dbReference>
<reference evidence="4 5" key="1">
    <citation type="submission" date="2017-12" db="EMBL/GenBank/DDBJ databases">
        <title>Confluentibacter flavum sp. nov., isolated from the saline lake.</title>
        <authorList>
            <person name="Yu L."/>
        </authorList>
    </citation>
    <scope>NUCLEOTIDE SEQUENCE [LARGE SCALE GENOMIC DNA]</scope>
    <source>
        <strain evidence="4 5">3B</strain>
    </source>
</reference>
<keyword evidence="5" id="KW-1185">Reference proteome</keyword>
<comment type="caution">
    <text evidence="4">The sequence shown here is derived from an EMBL/GenBank/DDBJ whole genome shotgun (WGS) entry which is preliminary data.</text>
</comment>
<dbReference type="AlphaFoldDB" id="A0A2N3HKG0"/>
<name>A0A2N3HKG0_9FLAO</name>
<gene>
    <name evidence="4" type="ORF">CSW08_08430</name>
</gene>
<accession>A0A2N3HKG0</accession>
<organism evidence="4 5">
    <name type="scientific">Confluentibacter flavum</name>
    <dbReference type="NCBI Taxonomy" id="1909700"/>
    <lineage>
        <taxon>Bacteria</taxon>
        <taxon>Pseudomonadati</taxon>
        <taxon>Bacteroidota</taxon>
        <taxon>Flavobacteriia</taxon>
        <taxon>Flavobacteriales</taxon>
        <taxon>Flavobacteriaceae</taxon>
        <taxon>Confluentibacter</taxon>
    </lineage>
</organism>
<dbReference type="GO" id="GO:0009279">
    <property type="term" value="C:cell outer membrane"/>
    <property type="evidence" value="ECO:0007669"/>
    <property type="project" value="UniProtKB-SubCell"/>
</dbReference>
<keyword evidence="3" id="KW-0998">Cell outer membrane</keyword>
<proteinExistence type="predicted"/>
<comment type="subcellular location">
    <subcellularLocation>
        <location evidence="1">Cell outer membrane</location>
    </subcellularLocation>
</comment>
<evidence type="ECO:0000313" key="4">
    <source>
        <dbReference type="EMBL" id="PKQ45382.1"/>
    </source>
</evidence>
<dbReference type="RefSeq" id="WP_106659451.1">
    <property type="nucleotide sequence ID" value="NZ_PJEO01000027.1"/>
</dbReference>
<evidence type="ECO:0000256" key="2">
    <source>
        <dbReference type="ARBA" id="ARBA00023136"/>
    </source>
</evidence>
<dbReference type="SUPFAM" id="SSF56935">
    <property type="entry name" value="Porins"/>
    <property type="match status" value="1"/>
</dbReference>
<keyword evidence="2" id="KW-0472">Membrane</keyword>
<protein>
    <submittedName>
        <fullName evidence="4">Uncharacterized protein</fullName>
    </submittedName>
</protein>
<dbReference type="Proteomes" id="UP000233435">
    <property type="component" value="Unassembled WGS sequence"/>
</dbReference>